<evidence type="ECO:0000313" key="3">
    <source>
        <dbReference type="Proteomes" id="UP000235371"/>
    </source>
</evidence>
<dbReference type="RefSeq" id="XP_024734317.1">
    <property type="nucleotide sequence ID" value="XM_024880812.1"/>
</dbReference>
<dbReference type="EMBL" id="KZ613847">
    <property type="protein sequence ID" value="PMD57413.1"/>
    <property type="molecule type" value="Genomic_DNA"/>
</dbReference>
<keyword evidence="3" id="KW-1185">Reference proteome</keyword>
<accession>A0A2J6T3C3</accession>
<protein>
    <submittedName>
        <fullName evidence="2">Uncharacterized protein</fullName>
    </submittedName>
</protein>
<reference evidence="2 3" key="1">
    <citation type="submission" date="2016-04" db="EMBL/GenBank/DDBJ databases">
        <title>A degradative enzymes factory behind the ericoid mycorrhizal symbiosis.</title>
        <authorList>
            <consortium name="DOE Joint Genome Institute"/>
            <person name="Martino E."/>
            <person name="Morin E."/>
            <person name="Grelet G."/>
            <person name="Kuo A."/>
            <person name="Kohler A."/>
            <person name="Daghino S."/>
            <person name="Barry K."/>
            <person name="Choi C."/>
            <person name="Cichocki N."/>
            <person name="Clum A."/>
            <person name="Copeland A."/>
            <person name="Hainaut M."/>
            <person name="Haridas S."/>
            <person name="Labutti K."/>
            <person name="Lindquist E."/>
            <person name="Lipzen A."/>
            <person name="Khouja H.-R."/>
            <person name="Murat C."/>
            <person name="Ohm R."/>
            <person name="Olson A."/>
            <person name="Spatafora J."/>
            <person name="Veneault-Fourrey C."/>
            <person name="Henrissat B."/>
            <person name="Grigoriev I."/>
            <person name="Martin F."/>
            <person name="Perotto S."/>
        </authorList>
    </citation>
    <scope>NUCLEOTIDE SEQUENCE [LARGE SCALE GENOMIC DNA]</scope>
    <source>
        <strain evidence="2 3">E</strain>
    </source>
</reference>
<evidence type="ECO:0000313" key="2">
    <source>
        <dbReference type="EMBL" id="PMD57413.1"/>
    </source>
</evidence>
<dbReference type="PANTHER" id="PTHR40788">
    <property type="entry name" value="CLR5 DOMAIN-CONTAINING PROTEIN-RELATED"/>
    <property type="match status" value="1"/>
</dbReference>
<dbReference type="InParanoid" id="A0A2J6T3C3"/>
<sequence length="839" mass="95668">MAMPVLQKIDPSSYIGQGLSGPAYVTEMSEVEASICTPPCECTDCQHSFYASEEQYRPCFWYRGRVSDRDAEIIAARHIKDAEQERQYLLQRLASHADTIVNRWKKKSRAKRQALLAGAIPELYEHRWLIPRYSYMPESKRGGLEGRNWARRCQLLLPWLSLEVLKMNPAVFFALLHNRTAYPPQDWATFDGRQLILSWACGHFDVEYSGKCVIMYGPRYGELVDWQASSAHRADIVGFPKARLILEGQAYLMVVLRKIVDEILEGVNLNQPTTSEKWKLMTKLGFSHTNEVELWSPYTNQAFSAPPVFSIDNLISIVQIRLEAVGDHLCFLQTEPAYMRRNIKAHRQGEFHKAIKKDAAGAIVTTEIFRDILSYWRWDWIKTECEYVKSIHDRFRDSIHPGECLPSVYDRALGALELLLVNEVIDRARHIGKVTPQRPGFSQNWNFQWQPANGPTAFKVDRKRGVPVEQKDCFDKDRLEWCLIQMQGEPDKQTNYDHAMLFALLENHLAASNPKEKARVDEILYQKLSDLEACHEMLVSVRLHRPQNIAREIDEVERSENRVAWKGRKIPGYLTQDDCIRLGTALLENFYEAPSPSGQKNSLWISRSQFIRKALEAFWSGLRKNPKKVLEASGFSAEEVHASMEVISSNLTQEYLDSVQAEQQRILASIESTRVPAAVPAQKEWGSDTTTQHAAPLPKAKGKTRPAEQVRGVEEIDRAVAGITVNSSQDRTPKLQVKKRAYDMLSLMFPATAEESAKSIEWSTFVHAMSDMGFLARNGGGSAVLFESRDLAEGGATGGKIIFHKPHPIPKIDSIILHSMGKRMSKWFGWHRELFVLEL</sequence>
<feature type="region of interest" description="Disordered" evidence="1">
    <location>
        <begin position="680"/>
        <end position="706"/>
    </location>
</feature>
<gene>
    <name evidence="2" type="ORF">K444DRAFT_615869</name>
</gene>
<dbReference type="PANTHER" id="PTHR40788:SF1">
    <property type="entry name" value="IPA PROTEIN"/>
    <property type="match status" value="1"/>
</dbReference>
<dbReference type="OrthoDB" id="2922289at2759"/>
<proteinExistence type="predicted"/>
<name>A0A2J6T3C3_9HELO</name>
<dbReference type="Proteomes" id="UP000235371">
    <property type="component" value="Unassembled WGS sequence"/>
</dbReference>
<dbReference type="GeneID" id="36588889"/>
<organism evidence="2 3">
    <name type="scientific">Hyaloscypha bicolor E</name>
    <dbReference type="NCBI Taxonomy" id="1095630"/>
    <lineage>
        <taxon>Eukaryota</taxon>
        <taxon>Fungi</taxon>
        <taxon>Dikarya</taxon>
        <taxon>Ascomycota</taxon>
        <taxon>Pezizomycotina</taxon>
        <taxon>Leotiomycetes</taxon>
        <taxon>Helotiales</taxon>
        <taxon>Hyaloscyphaceae</taxon>
        <taxon>Hyaloscypha</taxon>
        <taxon>Hyaloscypha bicolor</taxon>
    </lineage>
</organism>
<evidence type="ECO:0000256" key="1">
    <source>
        <dbReference type="SAM" id="MobiDB-lite"/>
    </source>
</evidence>
<dbReference type="STRING" id="1095630.A0A2J6T3C3"/>
<dbReference type="AlphaFoldDB" id="A0A2J6T3C3"/>